<evidence type="ECO:0000313" key="11">
    <source>
        <dbReference type="Proteomes" id="UP000062398"/>
    </source>
</evidence>
<dbReference type="EMBL" id="CP012174">
    <property type="protein sequence ID" value="AKV78081.1"/>
    <property type="molecule type" value="Genomic_DNA"/>
</dbReference>
<feature type="transmembrane region" description="Helical" evidence="1">
    <location>
        <begin position="90"/>
        <end position="108"/>
    </location>
</feature>
<evidence type="ECO:0000313" key="8">
    <source>
        <dbReference type="Proteomes" id="UP000029084"/>
    </source>
</evidence>
<dbReference type="EMBL" id="CP008822">
    <property type="protein sequence ID" value="AIM26611.1"/>
    <property type="molecule type" value="Genomic_DNA"/>
</dbReference>
<dbReference type="EMBL" id="CP012176">
    <property type="protein sequence ID" value="AKV82572.1"/>
    <property type="molecule type" value="Genomic_DNA"/>
</dbReference>
<evidence type="ECO:0000313" key="2">
    <source>
        <dbReference type="EMBL" id="AIM26611.1"/>
    </source>
</evidence>
<dbReference type="EMBL" id="CP012175">
    <property type="protein sequence ID" value="AKV80326.1"/>
    <property type="molecule type" value="Genomic_DNA"/>
</dbReference>
<gene>
    <name evidence="2" type="ORF">HA72_0447</name>
    <name evidence="3" type="ORF">MsedA_0460</name>
    <name evidence="4" type="ORF">MsedB_0460</name>
    <name evidence="5" type="ORF">MsedC_0459</name>
    <name evidence="6" type="ORF">MsedD_0460</name>
    <name evidence="7" type="ORF">MsedE_0460</name>
</gene>
<protein>
    <submittedName>
        <fullName evidence="3">Membrane protein</fullName>
    </submittedName>
</protein>
<evidence type="ECO:0000313" key="5">
    <source>
        <dbReference type="EMBL" id="AKV78081.1"/>
    </source>
</evidence>
<keyword evidence="1" id="KW-0472">Membrane</keyword>
<feature type="transmembrane region" description="Helical" evidence="1">
    <location>
        <begin position="21"/>
        <end position="37"/>
    </location>
</feature>
<dbReference type="Proteomes" id="UP000068832">
    <property type="component" value="Chromosome"/>
</dbReference>
<accession>A0A088E2X5</accession>
<evidence type="ECO:0000313" key="4">
    <source>
        <dbReference type="EMBL" id="AKV75832.1"/>
    </source>
</evidence>
<evidence type="ECO:0000313" key="13">
    <source>
        <dbReference type="Proteomes" id="UP000068832"/>
    </source>
</evidence>
<evidence type="ECO:0000313" key="10">
    <source>
        <dbReference type="Proteomes" id="UP000061362"/>
    </source>
</evidence>
<name>A0A088E2X5_9CREN</name>
<dbReference type="PATRIC" id="fig|43687.5.peg.459"/>
<keyword evidence="1" id="KW-0812">Transmembrane</keyword>
<sequence length="169" mass="19495">MTTTSHASYTEERSLVTRKELIFSTIFVIAGGFVGILTSPELFLVILPLSVSVLLFKEWKLFRGMRELQRTGVLRFEPRFKTNRKEANRSLVVVLLLIATPMVLSFFLPPLPWLAITMAIVMSWPASNLLEGMTQLTIEKRTGKKLRKFYTWTSFRDDVVMKDYGWSLK</sequence>
<proteinExistence type="predicted"/>
<dbReference type="Proteomes" id="UP000061362">
    <property type="component" value="Chromosome"/>
</dbReference>
<organism evidence="2 8">
    <name type="scientific">Metallosphaera sedula</name>
    <dbReference type="NCBI Taxonomy" id="43687"/>
    <lineage>
        <taxon>Archaea</taxon>
        <taxon>Thermoproteota</taxon>
        <taxon>Thermoprotei</taxon>
        <taxon>Sulfolobales</taxon>
        <taxon>Sulfolobaceae</taxon>
        <taxon>Metallosphaera</taxon>
    </lineage>
</organism>
<evidence type="ECO:0000313" key="12">
    <source>
        <dbReference type="Proteomes" id="UP000062475"/>
    </source>
</evidence>
<feature type="transmembrane region" description="Helical" evidence="1">
    <location>
        <begin position="43"/>
        <end position="62"/>
    </location>
</feature>
<reference evidence="7 9" key="3">
    <citation type="submission" date="2015-07" db="EMBL/GenBank/DDBJ databases">
        <title>Physiological, transcriptional responses and genome re-sequencing of acid resistant extremely thermoacidophilic Metallosphaera sedula SARC-M1.</title>
        <authorList>
            <person name="Ai C."/>
            <person name="McCarthy S."/>
            <person name="Eckrich V."/>
            <person name="Rudrappa D."/>
            <person name="Qiu G."/>
            <person name="Blum P."/>
        </authorList>
    </citation>
    <scope>NUCLEOTIDE SEQUENCE [LARGE SCALE GENOMIC DNA]</scope>
    <source>
        <strain evidence="7 9">SARC-M1</strain>
    </source>
</reference>
<evidence type="ECO:0000313" key="9">
    <source>
        <dbReference type="Proteomes" id="UP000056255"/>
    </source>
</evidence>
<evidence type="ECO:0000313" key="3">
    <source>
        <dbReference type="EMBL" id="AKV73591.1"/>
    </source>
</evidence>
<dbReference type="OMA" id="PSILWIT"/>
<dbReference type="Proteomes" id="UP000062398">
    <property type="component" value="Chromosome"/>
</dbReference>
<dbReference type="OrthoDB" id="34677at2157"/>
<keyword evidence="1" id="KW-1133">Transmembrane helix</keyword>
<dbReference type="Proteomes" id="UP000029084">
    <property type="component" value="Chromosome"/>
</dbReference>
<reference evidence="2 8" key="1">
    <citation type="journal article" date="2014" name="J. Bacteriol.">
        <title>Role of an Archaeal PitA Transporter in the Copper and Arsenic Resistance of Metallosphaera sedula, an Extreme Thermoacidophile.</title>
        <authorList>
            <person name="McCarthy S."/>
            <person name="Ai C."/>
            <person name="Wheaton G."/>
            <person name="Tevatia R."/>
            <person name="Eckrich V."/>
            <person name="Kelly R."/>
            <person name="Blum P."/>
        </authorList>
    </citation>
    <scope>NUCLEOTIDE SEQUENCE [LARGE SCALE GENOMIC DNA]</scope>
    <source>
        <strain evidence="2 8">CuR1</strain>
    </source>
</reference>
<evidence type="ECO:0000313" key="7">
    <source>
        <dbReference type="EMBL" id="AKV82572.1"/>
    </source>
</evidence>
<dbReference type="GeneID" id="91754894"/>
<dbReference type="Proteomes" id="UP000056255">
    <property type="component" value="Chromosome"/>
</dbReference>
<evidence type="ECO:0000256" key="1">
    <source>
        <dbReference type="SAM" id="Phobius"/>
    </source>
</evidence>
<dbReference type="EMBL" id="CP012172">
    <property type="protein sequence ID" value="AKV73591.1"/>
    <property type="molecule type" value="Genomic_DNA"/>
</dbReference>
<dbReference type="AlphaFoldDB" id="A0A088E2X5"/>
<dbReference type="EMBL" id="CP012173">
    <property type="protein sequence ID" value="AKV75832.1"/>
    <property type="molecule type" value="Genomic_DNA"/>
</dbReference>
<evidence type="ECO:0000313" key="6">
    <source>
        <dbReference type="EMBL" id="AKV80326.1"/>
    </source>
</evidence>
<dbReference type="RefSeq" id="WP_012020412.1">
    <property type="nucleotide sequence ID" value="NZ_AP019770.1"/>
</dbReference>
<reference evidence="10 11" key="2">
    <citation type="journal article" date="2015" name="Genome Announc.">
        <title>Complete Genome Sequences of Evolved Arsenate-Resistant Metallosphaera sedula Strains.</title>
        <authorList>
            <person name="Ai C."/>
            <person name="McCarthy S."/>
            <person name="Schackwitz W."/>
            <person name="Martin J."/>
            <person name="Lipzen A."/>
            <person name="Blum P."/>
        </authorList>
    </citation>
    <scope>NUCLEOTIDE SEQUENCE [LARGE SCALE GENOMIC DNA]</scope>
    <source>
        <strain evidence="5 11">ARS120-1</strain>
        <strain evidence="6 10">ARS120-2</strain>
        <strain evidence="3 13">ARS50-1</strain>
        <strain evidence="4 12">ARS50-2</strain>
    </source>
</reference>
<dbReference type="Proteomes" id="UP000062475">
    <property type="component" value="Chromosome"/>
</dbReference>